<feature type="coiled-coil region" evidence="5">
    <location>
        <begin position="255"/>
        <end position="283"/>
    </location>
</feature>
<dbReference type="STRING" id="1151754.M9M5D2"/>
<dbReference type="PANTHER" id="PTHR32035:SF3">
    <property type="entry name" value="SMALL RIBOSOMAL SUBUNIT PROTEIN MS38"/>
    <property type="match status" value="1"/>
</dbReference>
<keyword evidence="2" id="KW-0496">Mitochondrion</keyword>
<feature type="compositionally biased region" description="Basic and acidic residues" evidence="6">
    <location>
        <begin position="464"/>
        <end position="473"/>
    </location>
</feature>
<feature type="compositionally biased region" description="Basic residues" evidence="6">
    <location>
        <begin position="445"/>
        <end position="463"/>
    </location>
</feature>
<evidence type="ECO:0000256" key="2">
    <source>
        <dbReference type="ARBA" id="ARBA00023128"/>
    </source>
</evidence>
<feature type="region of interest" description="Disordered" evidence="6">
    <location>
        <begin position="444"/>
        <end position="473"/>
    </location>
</feature>
<dbReference type="GO" id="GO:0005739">
    <property type="term" value="C:mitochondrion"/>
    <property type="evidence" value="ECO:0007669"/>
    <property type="project" value="UniProtKB-SubCell"/>
</dbReference>
<feature type="region of interest" description="Disordered" evidence="6">
    <location>
        <begin position="165"/>
        <end position="185"/>
    </location>
</feature>
<keyword evidence="5" id="KW-0175">Coiled coil</keyword>
<dbReference type="EMBL" id="DF196784">
    <property type="protein sequence ID" value="GAC75740.1"/>
    <property type="molecule type" value="Genomic_DNA"/>
</dbReference>
<feature type="domain" description="Ribosomal protein mS38 C-terminal" evidence="7">
    <location>
        <begin position="440"/>
        <end position="473"/>
    </location>
</feature>
<comment type="similarity">
    <text evidence="3">Belongs to the mitochondrion-specific ribosomal protein mS38 family.</text>
</comment>
<evidence type="ECO:0000256" key="1">
    <source>
        <dbReference type="ARBA" id="ARBA00004173"/>
    </source>
</evidence>
<name>M9M5D2_PSEA3</name>
<feature type="compositionally biased region" description="Low complexity" evidence="6">
    <location>
        <begin position="83"/>
        <end position="102"/>
    </location>
</feature>
<dbReference type="Pfam" id="PF08213">
    <property type="entry name" value="COX24_C"/>
    <property type="match status" value="1"/>
</dbReference>
<gene>
    <name evidence="8" type="ORF">PANT_18c00040</name>
</gene>
<reference evidence="9" key="1">
    <citation type="journal article" date="2013" name="Genome Announc.">
        <title>Genome sequence of the basidiomycetous yeast Pseudozyma antarctica T-34, a producer of the glycolipid biosurfactants mannosylerythritol lipids.</title>
        <authorList>
            <person name="Morita T."/>
            <person name="Koike H."/>
            <person name="Koyama Y."/>
            <person name="Hagiwara H."/>
            <person name="Ito E."/>
            <person name="Fukuoka T."/>
            <person name="Imura T."/>
            <person name="Machida M."/>
            <person name="Kitamoto D."/>
        </authorList>
    </citation>
    <scope>NUCLEOTIDE SEQUENCE [LARGE SCALE GENOMIC DNA]</scope>
    <source>
        <strain evidence="9">T-34</strain>
    </source>
</reference>
<evidence type="ECO:0000256" key="3">
    <source>
        <dbReference type="ARBA" id="ARBA00035647"/>
    </source>
</evidence>
<evidence type="ECO:0000256" key="5">
    <source>
        <dbReference type="SAM" id="Coils"/>
    </source>
</evidence>
<dbReference type="AlphaFoldDB" id="M9M5D2"/>
<comment type="subcellular location">
    <subcellularLocation>
        <location evidence="1">Mitochondrion</location>
    </subcellularLocation>
</comment>
<feature type="compositionally biased region" description="Low complexity" evidence="6">
    <location>
        <begin position="20"/>
        <end position="75"/>
    </location>
</feature>
<dbReference type="PANTHER" id="PTHR32035">
    <property type="entry name" value="AURORA KINASE A-INTERACTING PROTEIN"/>
    <property type="match status" value="1"/>
</dbReference>
<dbReference type="OrthoDB" id="2554564at2759"/>
<evidence type="ECO:0000313" key="8">
    <source>
        <dbReference type="EMBL" id="GAC75740.1"/>
    </source>
</evidence>
<accession>M9M5D2</accession>
<organism evidence="8 9">
    <name type="scientific">Pseudozyma antarctica (strain T-34)</name>
    <name type="common">Yeast</name>
    <name type="synonym">Candida antarctica</name>
    <dbReference type="NCBI Taxonomy" id="1151754"/>
    <lineage>
        <taxon>Eukaryota</taxon>
        <taxon>Fungi</taxon>
        <taxon>Dikarya</taxon>
        <taxon>Basidiomycota</taxon>
        <taxon>Ustilaginomycotina</taxon>
        <taxon>Ustilaginomycetes</taxon>
        <taxon>Ustilaginales</taxon>
        <taxon>Ustilaginaceae</taxon>
        <taxon>Moesziomyces</taxon>
    </lineage>
</organism>
<feature type="region of interest" description="Disordered" evidence="6">
    <location>
        <begin position="1"/>
        <end position="115"/>
    </location>
</feature>
<dbReference type="InterPro" id="IPR013177">
    <property type="entry name" value="Ribosomal_mS38_C"/>
</dbReference>
<dbReference type="SMART" id="SM01155">
    <property type="entry name" value="DUF1713"/>
    <property type="match status" value="1"/>
</dbReference>
<sequence>MRGRSIHARSLLRQLGTHKSAAPALSAAASAISTSSASARGFISSCGPRSTRSSSRRVSSSVLSSSKSSGNASAPGNGGGSSSSGNSGSAASSSSAASNGATADKHMTSGTASPLVKVKSNGLRLAKAGINPANPPPSTLASVAWESFFTNERPLLQHEMLPPRPKRAGGFGSSSSPSGGSLTAIFTTDGSLATFGNFSGESQPQWRRRMRTIAPERFGELIDGLAGIEAETNVAANNGGATRWLVSSFHPESDRVAVESAKLEEEERMREEEEEAVQNALDRGEDPETARKLGAEADLIILGEPHGPSAEWSRGVATYLAEKGRAYEAPAAPVAGEADGEAIGELEAHSVAGPHVANSVFFTDDDPNLMLSHALVQTTLPLALKWDKLVAQMDAVALNDPSRMDAVVDTTKLDAELEPSSGQAGKRVKVSPLLEAHNIMMDSVRRKRRKKIRKHKYKKLRKTQRAERQRMKK</sequence>
<evidence type="ECO:0000256" key="6">
    <source>
        <dbReference type="SAM" id="MobiDB-lite"/>
    </source>
</evidence>
<proteinExistence type="inferred from homology"/>
<protein>
    <recommendedName>
        <fullName evidence="4">Small ribosomal subunit protein mS38</fullName>
    </recommendedName>
</protein>
<evidence type="ECO:0000259" key="7">
    <source>
        <dbReference type="SMART" id="SM01155"/>
    </source>
</evidence>
<evidence type="ECO:0000313" key="9">
    <source>
        <dbReference type="Proteomes" id="UP000011976"/>
    </source>
</evidence>
<dbReference type="Proteomes" id="UP000011976">
    <property type="component" value="Unassembled WGS sequence"/>
</dbReference>
<evidence type="ECO:0000256" key="4">
    <source>
        <dbReference type="ARBA" id="ARBA00035682"/>
    </source>
</evidence>